<evidence type="ECO:0000259" key="1">
    <source>
        <dbReference type="Pfam" id="PF08666"/>
    </source>
</evidence>
<dbReference type="InterPro" id="IPR013974">
    <property type="entry name" value="SAF"/>
</dbReference>
<dbReference type="RefSeq" id="WP_255854095.1">
    <property type="nucleotide sequence ID" value="NZ_CP073347.1"/>
</dbReference>
<organism evidence="2 3">
    <name type="scientific">Marinobacterium rhizophilum</name>
    <dbReference type="NCBI Taxonomy" id="420402"/>
    <lineage>
        <taxon>Bacteria</taxon>
        <taxon>Pseudomonadati</taxon>
        <taxon>Pseudomonadota</taxon>
        <taxon>Gammaproteobacteria</taxon>
        <taxon>Oceanospirillales</taxon>
        <taxon>Oceanospirillaceae</taxon>
        <taxon>Marinobacterium</taxon>
    </lineage>
</organism>
<accession>A0ABY5HJB3</accession>
<feature type="domain" description="SAF" evidence="1">
    <location>
        <begin position="40"/>
        <end position="95"/>
    </location>
</feature>
<evidence type="ECO:0000313" key="3">
    <source>
        <dbReference type="Proteomes" id="UP001058461"/>
    </source>
</evidence>
<reference evidence="2" key="1">
    <citation type="submission" date="2021-04" db="EMBL/GenBank/DDBJ databases">
        <title>Oceanospirillales bacteria with DddD are important DMSP degraders in coastal seawater.</title>
        <authorList>
            <person name="Liu J."/>
        </authorList>
    </citation>
    <scope>NUCLEOTIDE SEQUENCE</scope>
    <source>
        <strain evidence="2">D13-1</strain>
    </source>
</reference>
<evidence type="ECO:0000313" key="2">
    <source>
        <dbReference type="EMBL" id="UTW12044.1"/>
    </source>
</evidence>
<name>A0ABY5HJB3_9GAMM</name>
<dbReference type="EMBL" id="CP073347">
    <property type="protein sequence ID" value="UTW12044.1"/>
    <property type="molecule type" value="Genomic_DNA"/>
</dbReference>
<dbReference type="Pfam" id="PF08666">
    <property type="entry name" value="SAF"/>
    <property type="match status" value="1"/>
</dbReference>
<sequence length="253" mass="26909">MKRKLTGSATAAVMVFVVSTALAGVLGVRQVERLSTQMAWVASGDLTPGQTISRDMLAQRRISNDLVGIDNPGEVLGKLLLRAKKDGDRFQAADLQAPPRSWLSQQVPVGRVLYTLSPRRGTIPHSQLRSGDVFDVLASGSSGVRTVARDVRLIGTLSPKAQTPAPTDGAFAALAQSTRSARTVDTRASLVVAVAPQDVYPLASISEREKVSLVLHGSNAAALDSPLSISPQPTHRQVEIVNGLSRKTVHVRL</sequence>
<dbReference type="Proteomes" id="UP001058461">
    <property type="component" value="Chromosome"/>
</dbReference>
<proteinExistence type="predicted"/>
<protein>
    <recommendedName>
        <fullName evidence="1">SAF domain-containing protein</fullName>
    </recommendedName>
</protein>
<gene>
    <name evidence="2" type="ORF">KDW95_22945</name>
</gene>
<keyword evidence="3" id="KW-1185">Reference proteome</keyword>